<protein>
    <recommendedName>
        <fullName evidence="3">UPA domain-containing protein</fullName>
    </recommendedName>
</protein>
<evidence type="ECO:0000313" key="5">
    <source>
        <dbReference type="Proteomes" id="UP001159428"/>
    </source>
</evidence>
<evidence type="ECO:0000256" key="1">
    <source>
        <dbReference type="SAM" id="Phobius"/>
    </source>
</evidence>
<gene>
    <name evidence="4" type="ORF">PMEA_00033087</name>
</gene>
<dbReference type="PANTHER" id="PTHR12582">
    <property type="entry name" value="NETRIN RECEPTOR UNC5"/>
    <property type="match status" value="1"/>
</dbReference>
<keyword evidence="1" id="KW-0812">Transmembrane</keyword>
<feature type="signal peptide" evidence="2">
    <location>
        <begin position="1"/>
        <end position="20"/>
    </location>
</feature>
<evidence type="ECO:0000256" key="2">
    <source>
        <dbReference type="SAM" id="SignalP"/>
    </source>
</evidence>
<reference evidence="4 5" key="1">
    <citation type="submission" date="2022-05" db="EMBL/GenBank/DDBJ databases">
        <authorList>
            <consortium name="Genoscope - CEA"/>
            <person name="William W."/>
        </authorList>
    </citation>
    <scope>NUCLEOTIDE SEQUENCE [LARGE SCALE GENOMIC DNA]</scope>
</reference>
<organism evidence="4 5">
    <name type="scientific">Pocillopora meandrina</name>
    <dbReference type="NCBI Taxonomy" id="46732"/>
    <lineage>
        <taxon>Eukaryota</taxon>
        <taxon>Metazoa</taxon>
        <taxon>Cnidaria</taxon>
        <taxon>Anthozoa</taxon>
        <taxon>Hexacorallia</taxon>
        <taxon>Scleractinia</taxon>
        <taxon>Astrocoeniina</taxon>
        <taxon>Pocilloporidae</taxon>
        <taxon>Pocillopora</taxon>
    </lineage>
</organism>
<feature type="domain" description="UPA" evidence="3">
    <location>
        <begin position="254"/>
        <end position="329"/>
    </location>
</feature>
<evidence type="ECO:0000313" key="4">
    <source>
        <dbReference type="EMBL" id="CAH3046089.1"/>
    </source>
</evidence>
<dbReference type="GO" id="GO:0016020">
    <property type="term" value="C:membrane"/>
    <property type="evidence" value="ECO:0007669"/>
    <property type="project" value="InterPro"/>
</dbReference>
<dbReference type="AlphaFoldDB" id="A0AAU9W9P5"/>
<name>A0AAU9W9P5_9CNID</name>
<dbReference type="PANTHER" id="PTHR12582:SF47">
    <property type="entry name" value="NETRIN RECEPTOR UNC-5"/>
    <property type="match status" value="1"/>
</dbReference>
<keyword evidence="5" id="KW-1185">Reference proteome</keyword>
<keyword evidence="2" id="KW-0732">Signal</keyword>
<accession>A0AAU9W9P5</accession>
<feature type="transmembrane region" description="Helical" evidence="1">
    <location>
        <begin position="44"/>
        <end position="63"/>
    </location>
</feature>
<keyword evidence="1" id="KW-0472">Membrane</keyword>
<dbReference type="Pfam" id="PF17217">
    <property type="entry name" value="UPA"/>
    <property type="match status" value="1"/>
</dbReference>
<sequence length="410" mass="46429">MGNIFSVIAVVCLLVKSVSSAIFCQEDHHGHGLSLVLDSITIQAFSLGFSLLILYLVYSMFSFDSSLADRNQSADRYDHNSKQRILNAQSACKKDVLFEYPVQQSTDHIVFQKTGVEVMEVKVANGLTLTNRWIPGNVMLQACTEAMLPDHLQEDELSLSPVYKFVSDVVKLDRPLEVWIPHGANIVLTGENWSVILKEYQNDSWVTVGQTSKSIKTQESKNFVCKSNHVRFKTDHLSTFKVTGKFETSRSTLAVKRMKVVAFCSETKVGEELVVRLYCFDDCEWSLERMMRMEQKIGGRLMSSIESVSFSVTSKQGLNISVKDLAGWQLNKASPLKFSFESLRNSFNVIPRCDLVFQPCRKSLSTSVFVELVLNHEPSGETRIYASTSLKKRFLEDPLMRAFEHDEVEK</sequence>
<proteinExistence type="predicted"/>
<dbReference type="InterPro" id="IPR037936">
    <property type="entry name" value="UNC5A-D"/>
</dbReference>
<dbReference type="EMBL" id="CALNXJ010000008">
    <property type="protein sequence ID" value="CAH3046089.1"/>
    <property type="molecule type" value="Genomic_DNA"/>
</dbReference>
<dbReference type="GO" id="GO:0005042">
    <property type="term" value="F:netrin receptor activity"/>
    <property type="evidence" value="ECO:0007669"/>
    <property type="project" value="InterPro"/>
</dbReference>
<evidence type="ECO:0000259" key="3">
    <source>
        <dbReference type="Pfam" id="PF17217"/>
    </source>
</evidence>
<dbReference type="InterPro" id="IPR033772">
    <property type="entry name" value="UPA"/>
</dbReference>
<keyword evidence="1" id="KW-1133">Transmembrane helix</keyword>
<feature type="chain" id="PRO_5043314322" description="UPA domain-containing protein" evidence="2">
    <location>
        <begin position="21"/>
        <end position="410"/>
    </location>
</feature>
<dbReference type="Gene3D" id="2.60.220.30">
    <property type="match status" value="1"/>
</dbReference>
<comment type="caution">
    <text evidence="4">The sequence shown here is derived from an EMBL/GenBank/DDBJ whole genome shotgun (WGS) entry which is preliminary data.</text>
</comment>
<dbReference type="Proteomes" id="UP001159428">
    <property type="component" value="Unassembled WGS sequence"/>
</dbReference>